<keyword evidence="3" id="KW-1133">Transmembrane helix</keyword>
<accession>A0A2H6KG73</accession>
<feature type="region of interest" description="Disordered" evidence="2">
    <location>
        <begin position="407"/>
        <end position="665"/>
    </location>
</feature>
<dbReference type="Proteomes" id="UP000236319">
    <property type="component" value="Unassembled WGS sequence"/>
</dbReference>
<comment type="caution">
    <text evidence="4">The sequence shown here is derived from an EMBL/GenBank/DDBJ whole genome shotgun (WGS) entry which is preliminary data.</text>
</comment>
<feature type="compositionally biased region" description="Polar residues" evidence="2">
    <location>
        <begin position="428"/>
        <end position="490"/>
    </location>
</feature>
<evidence type="ECO:0000256" key="3">
    <source>
        <dbReference type="SAM" id="Phobius"/>
    </source>
</evidence>
<keyword evidence="3" id="KW-0472">Membrane</keyword>
<evidence type="ECO:0000313" key="4">
    <source>
        <dbReference type="EMBL" id="GBE62000.1"/>
    </source>
</evidence>
<dbReference type="GeneID" id="39875770"/>
<evidence type="ECO:0000256" key="2">
    <source>
        <dbReference type="SAM" id="MobiDB-lite"/>
    </source>
</evidence>
<sequence length="1573" mass="174692">MTKHGIPLNTLKQCLEFLQWLHKGGGKHRLQEVSQTLYDRIKTHFDSKFVSVENVEKGLRPFLSAVSKFYERLCYKAEAGKYVTKSAEDISNALLDCHPKFFAAMYFLQYCVNNTFGTLGGGGWEKNYPGWEEDWRTWYGTYPKSGGDLQKYLRATVGDEKYSKIPGLLPGGFSEGEVIYYTLGSGYYQGYNMAGNLEKIVSKGNYNYFRSVFVSSAVADTGAAIPNTANALSLVRTFCDIVGEADQKDSGAELKPKLEEGLKRLTTPKSICWKDLQSHCAQLKTKLHTLFNEPKRFDFTGQATGLSDLNKEALAGKAADWLRENLTKVRGKLDKIDTNSDVINNPHKDNLGDYFTKNFFPYGFTFGRERHKIRQSDLKDLMRDWSSVINDLKKRTGSDLDRLREILSGEGEKSCKEPEPPPPVVEETSNQGKKSEGAQNQGKKAEGAQNQGKKAEEAQNQGKKTEGTPNQGEPLGPTTSMSTNQNNGQGEQKFPPPPGVTSTASDTSPGDPGAPGPAGSKGDPGPQGSIGTGPPASSSPTNTQVQRTLQPKTPPQPQQPPPPPPPATASGTVTPGLPAKPGVQGPGSAGSVTRSIRPGTPQVTVPPQTPSASGSSPRPTGGRGSDPHGGQDVTQTTSQGTGQTPSSGATASDATAAGGGGGAVDTDVLKRQQEKRDKDKANMKTIQDQFNINFDNIEQAIQRQRQHNMQKQQLANLRNQNIALSPGGRRVNWRHPYDPKIITRRTKNVVSPDTLVLDGMDMSNESSSDPALDWERRHRDAWDLPAQLVKETEQREREKFRQTLKDVQRKLEEDERKLQQRLRDYEKEERELQQMSVAMGFDGDEVIDIGGETVPEFNDSEEIEFDGHAVKHDSDIERELQVSADIDNAHQQLFEDQTKKQEKYDAFLRSLRQYAKSVNKYGVENIDIVGPPSRNVNDPFDIDICVTKPIVQDPVDNPYDDPYANMEDIVRDELKTSAQQYGEDKGFSALPKSNFNLEFTPSFLQSDGDHDPGIPRDTPRKPYDQIIPVFPDAGVCRNPWYVPDSSTTTITPTPSPPPGSDHLPQPNTVREMLCWLVGLNKNGYIPFIEEHLKNLLREFNKDASQLSDALEVTGDPTQLTASHISNTLTEACLYSANVLFRIKHKDTSKAISMPDFSLEYSKLCYSIDPACLLCQLRDYVYACYHQLAFLRSQCSRGESDGGWQDYKYGNGAKIPSPLQAFLTDGPDSKFQTHPFDSCNICRKSRVNMGFREEDLPEKLETGNILLTILSPVCGGEDPLLTLASYLNCLTRRTPRTTGELVSFFHLFGNELHKASSQLSKLGSALSKPHPHCPDWDILAADDLRVIRQARGSAPPIANSIHDKDHPNTLSTLLGCDIDNVNCSQLMKPITYRAYALYSMAFAHTYVSWAVYLPDRLWDSLIKLHCDLEDSQCHDSDSKSKSLHQCDKALPLLYLHSFTPPEGTLQSSLTCSKLVAKLGDVVNGQPIASLMSCMDTFLYRIRAPFLFCLVTLWLIATLYIAHSLLYRMDVLRIRSHLLTTRASHLIDVKALLAGSRRMLSLYKDVDYFDDDFHS</sequence>
<feature type="compositionally biased region" description="Low complexity" evidence="2">
    <location>
        <begin position="600"/>
        <end position="620"/>
    </location>
</feature>
<feature type="compositionally biased region" description="Pro residues" evidence="2">
    <location>
        <begin position="552"/>
        <end position="567"/>
    </location>
</feature>
<feature type="compositionally biased region" description="Low complexity" evidence="2">
    <location>
        <begin position="517"/>
        <end position="526"/>
    </location>
</feature>
<dbReference type="OrthoDB" id="6410656at2759"/>
<dbReference type="EMBL" id="BDSA01000003">
    <property type="protein sequence ID" value="GBE62000.1"/>
    <property type="molecule type" value="Genomic_DNA"/>
</dbReference>
<feature type="transmembrane region" description="Helical" evidence="3">
    <location>
        <begin position="1502"/>
        <end position="1525"/>
    </location>
</feature>
<feature type="coiled-coil region" evidence="1">
    <location>
        <begin position="790"/>
        <end position="838"/>
    </location>
</feature>
<feature type="region of interest" description="Disordered" evidence="2">
    <location>
        <begin position="1046"/>
        <end position="1065"/>
    </location>
</feature>
<dbReference type="RefSeq" id="XP_028868243.1">
    <property type="nucleotide sequence ID" value="XM_029012410.1"/>
</dbReference>
<organism evidence="4 5">
    <name type="scientific">Babesia ovata</name>
    <dbReference type="NCBI Taxonomy" id="189622"/>
    <lineage>
        <taxon>Eukaryota</taxon>
        <taxon>Sar</taxon>
        <taxon>Alveolata</taxon>
        <taxon>Apicomplexa</taxon>
        <taxon>Aconoidasida</taxon>
        <taxon>Piroplasmida</taxon>
        <taxon>Babesiidae</taxon>
        <taxon>Babesia</taxon>
    </lineage>
</organism>
<evidence type="ECO:0000256" key="1">
    <source>
        <dbReference type="SAM" id="Coils"/>
    </source>
</evidence>
<feature type="compositionally biased region" description="Basic and acidic residues" evidence="2">
    <location>
        <begin position="407"/>
        <end position="419"/>
    </location>
</feature>
<protein>
    <submittedName>
        <fullName evidence="4">Ribosome binding protein</fullName>
    </submittedName>
</protein>
<feature type="compositionally biased region" description="Polar residues" evidence="2">
    <location>
        <begin position="535"/>
        <end position="551"/>
    </location>
</feature>
<name>A0A2H6KG73_9APIC</name>
<keyword evidence="5" id="KW-1185">Reference proteome</keyword>
<evidence type="ECO:0000313" key="5">
    <source>
        <dbReference type="Proteomes" id="UP000236319"/>
    </source>
</evidence>
<dbReference type="VEuPathDB" id="PiroplasmaDB:BOVATA_034930"/>
<gene>
    <name evidence="4" type="ORF">BOVATA_034930</name>
</gene>
<proteinExistence type="predicted"/>
<keyword evidence="3" id="KW-0812">Transmembrane</keyword>
<keyword evidence="1" id="KW-0175">Coiled coil</keyword>
<reference evidence="4 5" key="1">
    <citation type="journal article" date="2017" name="BMC Genomics">
        <title>Whole-genome assembly of Babesia ovata and comparative genomics between closely related pathogens.</title>
        <authorList>
            <person name="Yamagishi J."/>
            <person name="Asada M."/>
            <person name="Hakimi H."/>
            <person name="Tanaka T.Q."/>
            <person name="Sugimoto C."/>
            <person name="Kawazu S."/>
        </authorList>
    </citation>
    <scope>NUCLEOTIDE SEQUENCE [LARGE SCALE GENOMIC DNA]</scope>
    <source>
        <strain evidence="4 5">Miyake</strain>
    </source>
</reference>
<feature type="compositionally biased region" description="Low complexity" evidence="2">
    <location>
        <begin position="630"/>
        <end position="656"/>
    </location>
</feature>